<sequence length="377" mass="43036">KEKFSCPRSKRKTSNLTLPSFSPSIAHDEKWCKLADKLMDSHLAYIKLPLIHRWQSVIAHEKNLKDFEFSYIPFYPSDNKVLTTYRLVLADSSRCLKLFLSHDQEYLKFVDSWCNPSEKLILKDLPDFHLIYPGFFRNSLSSEFTPPAVAPIFTLNDHQDDSSNMALDPVFQSNNATRFHFSCTFKYDDNDDDLSAYVPPASISITQLMSDTGLSIAAATRLIAKLPALHAAAKAKYTLPIVTPPRQVDSFIDFDELLSVYDIPLLLCTFNASMLNDDSDDESYDSDNDSFFSFSSFDNSSFISPLSESIVFLLIAFPLFCFDIDPLVAVSTIMFSNDISKYKPFSISSFFDFSKFECCHKWKIYHFSLLPVMIFIS</sequence>
<gene>
    <name evidence="1" type="ORF">GLOINDRAFT_319157</name>
</gene>
<evidence type="ECO:0000313" key="1">
    <source>
        <dbReference type="EMBL" id="ESA22309.1"/>
    </source>
</evidence>
<dbReference type="EMBL" id="KI275692">
    <property type="protein sequence ID" value="ESA22309.1"/>
    <property type="molecule type" value="Genomic_DNA"/>
</dbReference>
<dbReference type="HOGENOM" id="CLU_734810_0_0_1"/>
<feature type="non-terminal residue" evidence="1">
    <location>
        <position position="1"/>
    </location>
</feature>
<reference evidence="1" key="1">
    <citation type="submission" date="2013-07" db="EMBL/GenBank/DDBJ databases">
        <title>The genome of an arbuscular mycorrhizal fungus provides insights into the evolution of the oldest plant symbiosis.</title>
        <authorList>
            <consortium name="DOE Joint Genome Institute"/>
            <person name="Tisserant E."/>
            <person name="Malbreil M."/>
            <person name="Kuo A."/>
            <person name="Kohler A."/>
            <person name="Symeonidi A."/>
            <person name="Balestrini R."/>
            <person name="Charron P."/>
            <person name="Duensing N."/>
            <person name="Frei-dit-Frey N."/>
            <person name="Gianinazzi-Pearson V."/>
            <person name="Gilbert B."/>
            <person name="Handa Y."/>
            <person name="Hijri M."/>
            <person name="Kaul R."/>
            <person name="Kawaguchi M."/>
            <person name="Krajinski F."/>
            <person name="Lammers P."/>
            <person name="Lapierre D."/>
            <person name="Masclaux F.G."/>
            <person name="Murat C."/>
            <person name="Morin E."/>
            <person name="Ndikumana S."/>
            <person name="Pagni M."/>
            <person name="Petitpierre D."/>
            <person name="Requena N."/>
            <person name="Rosikiewicz P."/>
            <person name="Riley R."/>
            <person name="Saito K."/>
            <person name="San Clemente H."/>
            <person name="Shapiro H."/>
            <person name="van Tuinen D."/>
            <person name="Becard G."/>
            <person name="Bonfante P."/>
            <person name="Paszkowski U."/>
            <person name="Shachar-Hill Y."/>
            <person name="Young J.P."/>
            <person name="Sanders I.R."/>
            <person name="Henrissat B."/>
            <person name="Rensing S.A."/>
            <person name="Grigoriev I.V."/>
            <person name="Corradi N."/>
            <person name="Roux C."/>
            <person name="Martin F."/>
        </authorList>
    </citation>
    <scope>NUCLEOTIDE SEQUENCE</scope>
    <source>
        <strain evidence="1">DAOM 197198</strain>
    </source>
</reference>
<dbReference type="AlphaFoldDB" id="U9UPG2"/>
<protein>
    <submittedName>
        <fullName evidence="1">Uncharacterized protein</fullName>
    </submittedName>
</protein>
<dbReference type="VEuPathDB" id="FungiDB:RhiirFUN_000642"/>
<accession>U9UPG2</accession>
<name>U9UPG2_RHIID</name>
<organism evidence="1">
    <name type="scientific">Rhizophagus irregularis (strain DAOM 181602 / DAOM 197198 / MUCL 43194)</name>
    <name type="common">Arbuscular mycorrhizal fungus</name>
    <name type="synonym">Glomus intraradices</name>
    <dbReference type="NCBI Taxonomy" id="747089"/>
    <lineage>
        <taxon>Eukaryota</taxon>
        <taxon>Fungi</taxon>
        <taxon>Fungi incertae sedis</taxon>
        <taxon>Mucoromycota</taxon>
        <taxon>Glomeromycotina</taxon>
        <taxon>Glomeromycetes</taxon>
        <taxon>Glomerales</taxon>
        <taxon>Glomeraceae</taxon>
        <taxon>Rhizophagus</taxon>
    </lineage>
</organism>
<proteinExistence type="predicted"/>